<sequence>MKQDPFILPLVIEPCSNQTFIQGESVKIRCWVLPFKKFNDSIQIEWSIKDDDLLPDGAKNQNGTLVFSSIDEDDTGCYTCQARDLETGSTASRTICLQVNIGENPNKPQGNYKTTKYEVDYNMKGPKHISISPSNGLSTGKNPLKAGSNDSLWCSSDVEEPLKFAEYTHIDNGVNKKNTVYYLNDTVFIKNHKAILNFSNTPLKDIKTGKYQCVIEEKMLDYVGDQFVYIRSFFHFKDQDAWIPYESEPFEIAKTIE</sequence>
<accession>A0A914DYR9</accession>
<dbReference type="SUPFAM" id="SSF48726">
    <property type="entry name" value="Immunoglobulin"/>
    <property type="match status" value="1"/>
</dbReference>
<dbReference type="InterPro" id="IPR003599">
    <property type="entry name" value="Ig_sub"/>
</dbReference>
<feature type="domain" description="Ig-like" evidence="1">
    <location>
        <begin position="5"/>
        <end position="96"/>
    </location>
</feature>
<organism evidence="2 3">
    <name type="scientific">Acrobeloides nanus</name>
    <dbReference type="NCBI Taxonomy" id="290746"/>
    <lineage>
        <taxon>Eukaryota</taxon>
        <taxon>Metazoa</taxon>
        <taxon>Ecdysozoa</taxon>
        <taxon>Nematoda</taxon>
        <taxon>Chromadorea</taxon>
        <taxon>Rhabditida</taxon>
        <taxon>Tylenchina</taxon>
        <taxon>Cephalobomorpha</taxon>
        <taxon>Cephaloboidea</taxon>
        <taxon>Cephalobidae</taxon>
        <taxon>Acrobeloides</taxon>
    </lineage>
</organism>
<dbReference type="PANTHER" id="PTHR46013">
    <property type="entry name" value="VASCULAR CELL ADHESION MOLECULE 1"/>
    <property type="match status" value="1"/>
</dbReference>
<dbReference type="InterPro" id="IPR036179">
    <property type="entry name" value="Ig-like_dom_sf"/>
</dbReference>
<dbReference type="PANTHER" id="PTHR46013:SF4">
    <property type="entry name" value="B-CELL RECEPTOR CD22-RELATED"/>
    <property type="match status" value="1"/>
</dbReference>
<protein>
    <submittedName>
        <fullName evidence="3">Ig-like domain-containing protein</fullName>
    </submittedName>
</protein>
<dbReference type="Proteomes" id="UP000887540">
    <property type="component" value="Unplaced"/>
</dbReference>
<evidence type="ECO:0000259" key="1">
    <source>
        <dbReference type="PROSITE" id="PS50835"/>
    </source>
</evidence>
<reference evidence="3" key="1">
    <citation type="submission" date="2022-11" db="UniProtKB">
        <authorList>
            <consortium name="WormBaseParasite"/>
        </authorList>
    </citation>
    <scope>IDENTIFICATION</scope>
</reference>
<dbReference type="InterPro" id="IPR013783">
    <property type="entry name" value="Ig-like_fold"/>
</dbReference>
<evidence type="ECO:0000313" key="3">
    <source>
        <dbReference type="WBParaSite" id="ACRNAN_scaffold467.g13995.t1"/>
    </source>
</evidence>
<dbReference type="WBParaSite" id="ACRNAN_scaffold467.g13995.t1">
    <property type="protein sequence ID" value="ACRNAN_scaffold467.g13995.t1"/>
    <property type="gene ID" value="ACRNAN_scaffold467.g13995"/>
</dbReference>
<name>A0A914DYR9_9BILA</name>
<dbReference type="PROSITE" id="PS50835">
    <property type="entry name" value="IG_LIKE"/>
    <property type="match status" value="1"/>
</dbReference>
<dbReference type="AlphaFoldDB" id="A0A914DYR9"/>
<dbReference type="InterPro" id="IPR007110">
    <property type="entry name" value="Ig-like_dom"/>
</dbReference>
<dbReference type="SMART" id="SM00409">
    <property type="entry name" value="IG"/>
    <property type="match status" value="1"/>
</dbReference>
<dbReference type="Pfam" id="PF13927">
    <property type="entry name" value="Ig_3"/>
    <property type="match status" value="1"/>
</dbReference>
<keyword evidence="2" id="KW-1185">Reference proteome</keyword>
<dbReference type="Gene3D" id="2.60.40.10">
    <property type="entry name" value="Immunoglobulins"/>
    <property type="match status" value="1"/>
</dbReference>
<dbReference type="InterPro" id="IPR058814">
    <property type="entry name" value="ZIG1/7_N"/>
</dbReference>
<evidence type="ECO:0000313" key="2">
    <source>
        <dbReference type="Proteomes" id="UP000887540"/>
    </source>
</evidence>
<proteinExistence type="predicted"/>
<dbReference type="Pfam" id="PF26428">
    <property type="entry name" value="Zwei_Ig_N"/>
    <property type="match status" value="1"/>
</dbReference>